<protein>
    <submittedName>
        <fullName evidence="4">Isobutylamine N-hydroxylase</fullName>
        <ecNumber evidence="4">1.14.14.30</ecNumber>
    </submittedName>
</protein>
<organism evidence="4 5">
    <name type="scientific">Paraburkholderia saeva</name>
    <dbReference type="NCBI Taxonomy" id="2777537"/>
    <lineage>
        <taxon>Bacteria</taxon>
        <taxon>Pseudomonadati</taxon>
        <taxon>Pseudomonadota</taxon>
        <taxon>Betaproteobacteria</taxon>
        <taxon>Burkholderiales</taxon>
        <taxon>Burkholderiaceae</taxon>
        <taxon>Paraburkholderia</taxon>
    </lineage>
</organism>
<reference evidence="4" key="1">
    <citation type="submission" date="2021-04" db="EMBL/GenBank/DDBJ databases">
        <authorList>
            <person name="Vanwijnsberghe S."/>
        </authorList>
    </citation>
    <scope>NUCLEOTIDE SEQUENCE</scope>
    <source>
        <strain evidence="4">LMG 31841</strain>
    </source>
</reference>
<proteinExistence type="predicted"/>
<dbReference type="InterPro" id="IPR009100">
    <property type="entry name" value="AcylCoA_DH/oxidase_NM_dom_sf"/>
</dbReference>
<dbReference type="Proteomes" id="UP000789704">
    <property type="component" value="Unassembled WGS sequence"/>
</dbReference>
<dbReference type="GO" id="GO:0050660">
    <property type="term" value="F:flavin adenine dinucleotide binding"/>
    <property type="evidence" value="ECO:0007669"/>
    <property type="project" value="InterPro"/>
</dbReference>
<keyword evidence="5" id="KW-1185">Reference proteome</keyword>
<dbReference type="EMBL" id="CAJQZC010000007">
    <property type="protein sequence ID" value="CAG4908750.1"/>
    <property type="molecule type" value="Genomic_DNA"/>
</dbReference>
<evidence type="ECO:0000256" key="3">
    <source>
        <dbReference type="ARBA" id="ARBA00023002"/>
    </source>
</evidence>
<dbReference type="SUPFAM" id="SSF56645">
    <property type="entry name" value="Acyl-CoA dehydrogenase NM domain-like"/>
    <property type="match status" value="1"/>
</dbReference>
<keyword evidence="2" id="KW-0274">FAD</keyword>
<dbReference type="InterPro" id="IPR037069">
    <property type="entry name" value="AcylCoA_DH/ox_N_sf"/>
</dbReference>
<evidence type="ECO:0000313" key="5">
    <source>
        <dbReference type="Proteomes" id="UP000789704"/>
    </source>
</evidence>
<evidence type="ECO:0000256" key="2">
    <source>
        <dbReference type="ARBA" id="ARBA00022827"/>
    </source>
</evidence>
<evidence type="ECO:0000313" key="4">
    <source>
        <dbReference type="EMBL" id="CAG4908750.1"/>
    </source>
</evidence>
<evidence type="ECO:0000256" key="1">
    <source>
        <dbReference type="ARBA" id="ARBA00022630"/>
    </source>
</evidence>
<keyword evidence="3 4" id="KW-0560">Oxidoreductase</keyword>
<name>A0A9N8RYV2_9BURK</name>
<dbReference type="InterPro" id="IPR046373">
    <property type="entry name" value="Acyl-CoA_Oxase/DH_mid-dom_sf"/>
</dbReference>
<accession>A0A9N8RYV2</accession>
<keyword evidence="1" id="KW-0285">Flavoprotein</keyword>
<dbReference type="Gene3D" id="1.10.540.10">
    <property type="entry name" value="Acyl-CoA dehydrogenase/oxidase, N-terminal domain"/>
    <property type="match status" value="1"/>
</dbReference>
<sequence>MFLEESRGVLEQYAPGLEAELAGHGLLAMESKDPQEIKALIRKYHLLRLWVPASLGGAMISPYDGIRLQRAIGARAPSMALMLTMHNFTVSFCGALADYVPLCARMLHDVAHDNLLVASAFAEGRRGAGILDSTVYVAPDGDGFRITGSKKPCTMANSMDIITVGVAMQGPDGIKRTGMAILPANASGVTRHRFWNVPLLAAADSEELRFDNVRISADQVLLASEDDAETASIVAMGEAIGLCWFEIVASASYLGVVSAMADRVVADRRVEESERVLLAGELECAQAALDGAIHLMQTCQPDGALLARVLMIRFGVQRALERCAMLAAELAGGLAYIRDTEIMTLLAASRCLAFHPIGRKAAQPMLAAWLESGADVDGSSSASGSEA</sequence>
<comment type="caution">
    <text evidence="4">The sequence shown here is derived from an EMBL/GenBank/DDBJ whole genome shotgun (WGS) entry which is preliminary data.</text>
</comment>
<dbReference type="PANTHER" id="PTHR43884:SF20">
    <property type="entry name" value="ACYL-COA DEHYDROGENASE FADE28"/>
    <property type="match status" value="1"/>
</dbReference>
<dbReference type="AlphaFoldDB" id="A0A9N8RYV2"/>
<dbReference type="GO" id="GO:0003995">
    <property type="term" value="F:acyl-CoA dehydrogenase activity"/>
    <property type="evidence" value="ECO:0007669"/>
    <property type="project" value="TreeGrafter"/>
</dbReference>
<gene>
    <name evidence="4" type="primary">vlmH</name>
    <name evidence="4" type="ORF">LMG31841_03794</name>
</gene>
<dbReference type="RefSeq" id="WP_228879971.1">
    <property type="nucleotide sequence ID" value="NZ_CAJQZC010000007.1"/>
</dbReference>
<dbReference type="EC" id="1.14.14.30" evidence="4"/>
<dbReference type="Gene3D" id="2.40.110.10">
    <property type="entry name" value="Butyryl-CoA Dehydrogenase, subunit A, domain 2"/>
    <property type="match status" value="1"/>
</dbReference>
<dbReference type="PANTHER" id="PTHR43884">
    <property type="entry name" value="ACYL-COA DEHYDROGENASE"/>
    <property type="match status" value="1"/>
</dbReference>